<evidence type="ECO:0000313" key="1">
    <source>
        <dbReference type="EMBL" id="EJK63417.1"/>
    </source>
</evidence>
<evidence type="ECO:0000313" key="2">
    <source>
        <dbReference type="Proteomes" id="UP000266841"/>
    </source>
</evidence>
<dbReference type="Proteomes" id="UP000266841">
    <property type="component" value="Unassembled WGS sequence"/>
</dbReference>
<dbReference type="GO" id="GO:0017150">
    <property type="term" value="F:tRNA dihydrouridine synthase activity"/>
    <property type="evidence" value="ECO:0007669"/>
    <property type="project" value="TreeGrafter"/>
</dbReference>
<organism evidence="1 2">
    <name type="scientific">Thalassiosira oceanica</name>
    <name type="common">Marine diatom</name>
    <dbReference type="NCBI Taxonomy" id="159749"/>
    <lineage>
        <taxon>Eukaryota</taxon>
        <taxon>Sar</taxon>
        <taxon>Stramenopiles</taxon>
        <taxon>Ochrophyta</taxon>
        <taxon>Bacillariophyta</taxon>
        <taxon>Coscinodiscophyceae</taxon>
        <taxon>Thalassiosirophycidae</taxon>
        <taxon>Thalassiosirales</taxon>
        <taxon>Thalassiosiraceae</taxon>
        <taxon>Thalassiosira</taxon>
    </lineage>
</organism>
<sequence>MLGRGALIKPWLPTEIKERRHWDISASERLDMLKEFVRYGLEHWGTDQKGINNTRRFLLEWLSFLHRYVPVGMLEVLPQKMNQRPPEHLCGRSDLETIMLSGNCADWIKLSEMLLGKCPDGFKFEPKHKANSFAKRE</sequence>
<accession>K0SYU4</accession>
<dbReference type="PANTHER" id="PTHR45846">
    <property type="entry name" value="TRNA-DIHYDROURIDINE(47) SYNTHASE [NAD(P)(+)]-LIKE"/>
    <property type="match status" value="1"/>
</dbReference>
<name>K0SYU4_THAOC</name>
<dbReference type="EMBL" id="AGNL01018265">
    <property type="protein sequence ID" value="EJK63417.1"/>
    <property type="molecule type" value="Genomic_DNA"/>
</dbReference>
<gene>
    <name evidence="1" type="ORF">THAOC_15927</name>
</gene>
<dbReference type="eggNOG" id="KOG2333">
    <property type="taxonomic scope" value="Eukaryota"/>
</dbReference>
<dbReference type="PANTHER" id="PTHR45846:SF1">
    <property type="entry name" value="TRNA-DIHYDROURIDINE(47) SYNTHASE [NAD(P)(+)]-LIKE"/>
    <property type="match status" value="1"/>
</dbReference>
<protein>
    <recommendedName>
        <fullName evidence="3">DUS-like FMN-binding domain-containing protein</fullName>
    </recommendedName>
</protein>
<proteinExistence type="predicted"/>
<dbReference type="OrthoDB" id="259935at2759"/>
<comment type="caution">
    <text evidence="1">The sequence shown here is derived from an EMBL/GenBank/DDBJ whole genome shotgun (WGS) entry which is preliminary data.</text>
</comment>
<reference evidence="1 2" key="1">
    <citation type="journal article" date="2012" name="Genome Biol.">
        <title>Genome and low-iron response of an oceanic diatom adapted to chronic iron limitation.</title>
        <authorList>
            <person name="Lommer M."/>
            <person name="Specht M."/>
            <person name="Roy A.S."/>
            <person name="Kraemer L."/>
            <person name="Andreson R."/>
            <person name="Gutowska M.A."/>
            <person name="Wolf J."/>
            <person name="Bergner S.V."/>
            <person name="Schilhabel M.B."/>
            <person name="Klostermeier U.C."/>
            <person name="Beiko R.G."/>
            <person name="Rosenstiel P."/>
            <person name="Hippler M."/>
            <person name="Laroche J."/>
        </authorList>
    </citation>
    <scope>NUCLEOTIDE SEQUENCE [LARGE SCALE GENOMIC DNA]</scope>
    <source>
        <strain evidence="1 2">CCMP1005</strain>
    </source>
</reference>
<evidence type="ECO:0008006" key="3">
    <source>
        <dbReference type="Google" id="ProtNLM"/>
    </source>
</evidence>
<dbReference type="OMA" id="DCDISAS"/>
<dbReference type="GO" id="GO:0003723">
    <property type="term" value="F:RNA binding"/>
    <property type="evidence" value="ECO:0007669"/>
    <property type="project" value="TreeGrafter"/>
</dbReference>
<dbReference type="AlphaFoldDB" id="K0SYU4"/>
<dbReference type="SUPFAM" id="SSF51395">
    <property type="entry name" value="FMN-linked oxidoreductases"/>
    <property type="match status" value="1"/>
</dbReference>
<keyword evidence="2" id="KW-1185">Reference proteome</keyword>